<reference evidence="1" key="1">
    <citation type="journal article" date="2020" name="Stud. Mycol.">
        <title>101 Dothideomycetes genomes: a test case for predicting lifestyles and emergence of pathogens.</title>
        <authorList>
            <person name="Haridas S."/>
            <person name="Albert R."/>
            <person name="Binder M."/>
            <person name="Bloem J."/>
            <person name="Labutti K."/>
            <person name="Salamov A."/>
            <person name="Andreopoulos B."/>
            <person name="Baker S."/>
            <person name="Barry K."/>
            <person name="Bills G."/>
            <person name="Bluhm B."/>
            <person name="Cannon C."/>
            <person name="Castanera R."/>
            <person name="Culley D."/>
            <person name="Daum C."/>
            <person name="Ezra D."/>
            <person name="Gonzalez J."/>
            <person name="Henrissat B."/>
            <person name="Kuo A."/>
            <person name="Liang C."/>
            <person name="Lipzen A."/>
            <person name="Lutzoni F."/>
            <person name="Magnuson J."/>
            <person name="Mondo S."/>
            <person name="Nolan M."/>
            <person name="Ohm R."/>
            <person name="Pangilinan J."/>
            <person name="Park H.-J."/>
            <person name="Ramirez L."/>
            <person name="Alfaro M."/>
            <person name="Sun H."/>
            <person name="Tritt A."/>
            <person name="Yoshinaga Y."/>
            <person name="Zwiers L.-H."/>
            <person name="Turgeon B."/>
            <person name="Goodwin S."/>
            <person name="Spatafora J."/>
            <person name="Crous P."/>
            <person name="Grigoriev I."/>
        </authorList>
    </citation>
    <scope>NUCLEOTIDE SEQUENCE</scope>
    <source>
        <strain evidence="1">CBS 130266</strain>
    </source>
</reference>
<dbReference type="PANTHER" id="PTHR33112:SF1">
    <property type="entry name" value="HETEROKARYON INCOMPATIBILITY DOMAIN-CONTAINING PROTEIN"/>
    <property type="match status" value="1"/>
</dbReference>
<comment type="caution">
    <text evidence="1">The sequence shown here is derived from an EMBL/GenBank/DDBJ whole genome shotgun (WGS) entry which is preliminary data.</text>
</comment>
<evidence type="ECO:0000313" key="2">
    <source>
        <dbReference type="Proteomes" id="UP000800235"/>
    </source>
</evidence>
<gene>
    <name evidence="1" type="ORF">EJ08DRAFT_722207</name>
</gene>
<name>A0A9P4NYV6_9PEZI</name>
<dbReference type="PANTHER" id="PTHR33112">
    <property type="entry name" value="DOMAIN PROTEIN, PUTATIVE-RELATED"/>
    <property type="match status" value="1"/>
</dbReference>
<proteinExistence type="predicted"/>
<dbReference type="OrthoDB" id="5428863at2759"/>
<dbReference type="Proteomes" id="UP000800235">
    <property type="component" value="Unassembled WGS sequence"/>
</dbReference>
<evidence type="ECO:0008006" key="3">
    <source>
        <dbReference type="Google" id="ProtNLM"/>
    </source>
</evidence>
<protein>
    <recommendedName>
        <fullName evidence="3">Heterokaryon incompatibility domain-containing protein</fullName>
    </recommendedName>
</protein>
<evidence type="ECO:0000313" key="1">
    <source>
        <dbReference type="EMBL" id="KAF2434979.1"/>
    </source>
</evidence>
<organism evidence="1 2">
    <name type="scientific">Tothia fuscella</name>
    <dbReference type="NCBI Taxonomy" id="1048955"/>
    <lineage>
        <taxon>Eukaryota</taxon>
        <taxon>Fungi</taxon>
        <taxon>Dikarya</taxon>
        <taxon>Ascomycota</taxon>
        <taxon>Pezizomycotina</taxon>
        <taxon>Dothideomycetes</taxon>
        <taxon>Pleosporomycetidae</taxon>
        <taxon>Venturiales</taxon>
        <taxon>Cylindrosympodiaceae</taxon>
        <taxon>Tothia</taxon>
    </lineage>
</organism>
<accession>A0A9P4NYV6</accession>
<dbReference type="AlphaFoldDB" id="A0A9P4NYV6"/>
<keyword evidence="2" id="KW-1185">Reference proteome</keyword>
<sequence>MFMVITSRWFGGVVCSQIYDVIQTRGANALQAFGGSTECGKRTARHEVEKRLRSIRNNWLAEMAATKPADAPSNEPQQTLSISKASRLCRRCKAIEWDLLEAKAQTRHSTGAPYMTVLVSRLETKNLFLGFRCEFCSLIRSHAIRRKDLSGHGSWFGKLIAYAVYHTPWLLQQYIHLYWIPDIIQQDSIIGRRAELAPCPDLLRLSVTLWRNNTSVGDAVQRDFGVGPGSSYIDVQKVNSTHAIRVQEVPDFLDYGVVKKMISSCREGHVECNIQPLRKICGFKLIDCQQRKIVLADTIGTTIPEYLALSYVWGSSSSSGGIPDLNRLPLLPRTIEDAVAVNLGLGFKYLYKRWSIYINLARPLLSPLPARALDTELTERFVSTLKSPACLIQKSKWNTRGWTYQEAILSQRRVVFTEQQHLSAQQDQYRTWDGFPMSAFPDKLSWEFSDFRELVIPYTNRELSYDSDTLNAFKGVLKAFASADPPVHSAWGLPIRLANPSRSWESASAMGTRLAETFALGLAWEMRDAKRRTEFPSWSWAGWKGTIIDKGYRWLRGYDIGYRLSPLVYFHHRDGHVLPWSSVFNDLRNGELSEEDLSTTITIEGWILPFTVVLNVAGQERARFYDGSNHVVRRIRLSHSVLDLKKKTLLGLCIPMFNDQISFVLVVQQKKDKSWERIGIIRHNSWSIHPTKLTCPHESQCELTAEDDKPPFARGRNLERHFEKCGLRILRWQWSGFRQRLMAKAHPTFKRHEE</sequence>
<dbReference type="EMBL" id="MU007014">
    <property type="protein sequence ID" value="KAF2434979.1"/>
    <property type="molecule type" value="Genomic_DNA"/>
</dbReference>